<proteinExistence type="predicted"/>
<protein>
    <submittedName>
        <fullName evidence="1">Uncharacterized protein</fullName>
    </submittedName>
</protein>
<dbReference type="PANTHER" id="PTHR31827:SF1">
    <property type="entry name" value="EMB|CAB89363.1"/>
    <property type="match status" value="1"/>
</dbReference>
<dbReference type="OrthoDB" id="69459at2759"/>
<dbReference type="GeneID" id="20085759"/>
<dbReference type="VEuPathDB" id="FungiDB:H310_08709"/>
<accession>A0A024TX38</accession>
<gene>
    <name evidence="1" type="ORF">H310_08709</name>
</gene>
<organism evidence="1">
    <name type="scientific">Aphanomyces invadans</name>
    <dbReference type="NCBI Taxonomy" id="157072"/>
    <lineage>
        <taxon>Eukaryota</taxon>
        <taxon>Sar</taxon>
        <taxon>Stramenopiles</taxon>
        <taxon>Oomycota</taxon>
        <taxon>Saprolegniomycetes</taxon>
        <taxon>Saprolegniales</taxon>
        <taxon>Verrucalvaceae</taxon>
        <taxon>Aphanomyces</taxon>
    </lineage>
</organism>
<dbReference type="AlphaFoldDB" id="A0A024TX38"/>
<dbReference type="RefSeq" id="XP_008872785.1">
    <property type="nucleotide sequence ID" value="XM_008874563.1"/>
</dbReference>
<dbReference type="PANTHER" id="PTHR31827">
    <property type="entry name" value="EMB|CAB89363.1"/>
    <property type="match status" value="1"/>
</dbReference>
<evidence type="ECO:0000313" key="1">
    <source>
        <dbReference type="EMBL" id="ETV98588.1"/>
    </source>
</evidence>
<name>A0A024TX38_9STRA</name>
<sequence length="192" mass="20832">MSSLCTFNGCSVPAMPASSKCTTHKHRQQCSVDACTNQVYARHLCVRHGGKRLCSYAGCTSNARNGSRCCKHGAASIKQTCCVDGCTKIAHARRLCVSHGGGRRCIVDGCQTHARRRGFCMRHAPHAVSPTPSRPKDFDPFDPVHHVKPTEIEIAAACDAFMEEFDLALLDGCAFDLDAYLMLDTVSPATFP</sequence>
<dbReference type="EMBL" id="KI913969">
    <property type="protein sequence ID" value="ETV98588.1"/>
    <property type="molecule type" value="Genomic_DNA"/>
</dbReference>
<dbReference type="STRING" id="157072.A0A024TX38"/>
<reference evidence="1" key="1">
    <citation type="submission" date="2013-12" db="EMBL/GenBank/DDBJ databases">
        <title>The Genome Sequence of Aphanomyces invadans NJM9701.</title>
        <authorList>
            <consortium name="The Broad Institute Genomics Platform"/>
            <person name="Russ C."/>
            <person name="Tyler B."/>
            <person name="van West P."/>
            <person name="Dieguez-Uribeondo J."/>
            <person name="Young S.K."/>
            <person name="Zeng Q."/>
            <person name="Gargeya S."/>
            <person name="Fitzgerald M."/>
            <person name="Abouelleil A."/>
            <person name="Alvarado L."/>
            <person name="Chapman S.B."/>
            <person name="Gainer-Dewar J."/>
            <person name="Goldberg J."/>
            <person name="Griggs A."/>
            <person name="Gujja S."/>
            <person name="Hansen M."/>
            <person name="Howarth C."/>
            <person name="Imamovic A."/>
            <person name="Ireland A."/>
            <person name="Larimer J."/>
            <person name="McCowan C."/>
            <person name="Murphy C."/>
            <person name="Pearson M."/>
            <person name="Poon T.W."/>
            <person name="Priest M."/>
            <person name="Roberts A."/>
            <person name="Saif S."/>
            <person name="Shea T."/>
            <person name="Sykes S."/>
            <person name="Wortman J."/>
            <person name="Nusbaum C."/>
            <person name="Birren B."/>
        </authorList>
    </citation>
    <scope>NUCLEOTIDE SEQUENCE [LARGE SCALE GENOMIC DNA]</scope>
    <source>
        <strain evidence="1">NJM9701</strain>
    </source>
</reference>